<evidence type="ECO:0000313" key="3">
    <source>
        <dbReference type="Proteomes" id="UP000230709"/>
    </source>
</evidence>
<name>A0A2D2D2M6_METT3</name>
<gene>
    <name evidence="2" type="ORF">CQW49_16145</name>
</gene>
<accession>A0A2D2D2M6</accession>
<keyword evidence="3" id="KW-1185">Reference proteome</keyword>
<keyword evidence="1" id="KW-0732">Signal</keyword>
<evidence type="ECO:0000256" key="1">
    <source>
        <dbReference type="SAM" id="SignalP"/>
    </source>
</evidence>
<dbReference type="EMBL" id="CP023737">
    <property type="protein sequence ID" value="ATQ69240.1"/>
    <property type="molecule type" value="Genomic_DNA"/>
</dbReference>
<reference evidence="3" key="1">
    <citation type="submission" date="2017-10" db="EMBL/GenBank/DDBJ databases">
        <title>Completed PacBio SMRT sequence of Methylosinus trichosporium OB3b reveals presence of a third large plasmid.</title>
        <authorList>
            <person name="Charles T.C."/>
            <person name="Lynch M.D.J."/>
            <person name="Heil J.R."/>
            <person name="Cheng J."/>
        </authorList>
    </citation>
    <scope>NUCLEOTIDE SEQUENCE [LARGE SCALE GENOMIC DNA]</scope>
    <source>
        <strain evidence="3">OB3b</strain>
    </source>
</reference>
<dbReference type="STRING" id="595536.GCA_000178815_01953"/>
<sequence length="182" mass="18136">MSKSIKSLARLAAPAGLAALLAALAPASASAEAYAGSLECSFAGAEGGLAVESLKLDCYYEDENDAPAEHYVGELTNVGAVIGVTGPGDLAWGVVVESGKVGQGALAGEFVGAHGAFAVGGGFGATVLVGGSNDSVSLQPIAVQGGTGLNISAGIAHLTLTYAPAPQPRHHRKHHRRLITKP</sequence>
<dbReference type="RefSeq" id="WP_003611676.1">
    <property type="nucleotide sequence ID" value="NZ_ADVE02000001.1"/>
</dbReference>
<dbReference type="KEGG" id="mtw:CQW49_16145"/>
<evidence type="ECO:0000313" key="2">
    <source>
        <dbReference type="EMBL" id="ATQ69240.1"/>
    </source>
</evidence>
<protein>
    <submittedName>
        <fullName evidence="2">DUF992 domain-containing protein</fullName>
    </submittedName>
</protein>
<feature type="chain" id="PRO_5013622179" evidence="1">
    <location>
        <begin position="32"/>
        <end position="182"/>
    </location>
</feature>
<organism evidence="2 3">
    <name type="scientific">Methylosinus trichosporium (strain ATCC 35070 / NCIMB 11131 / UNIQEM 75 / OB3b)</name>
    <dbReference type="NCBI Taxonomy" id="595536"/>
    <lineage>
        <taxon>Bacteria</taxon>
        <taxon>Pseudomonadati</taxon>
        <taxon>Pseudomonadota</taxon>
        <taxon>Alphaproteobacteria</taxon>
        <taxon>Hyphomicrobiales</taxon>
        <taxon>Methylocystaceae</taxon>
        <taxon>Methylosinus</taxon>
    </lineage>
</organism>
<dbReference type="AlphaFoldDB" id="A0A2D2D2M6"/>
<dbReference type="Pfam" id="PF06186">
    <property type="entry name" value="DUF992"/>
    <property type="match status" value="1"/>
</dbReference>
<proteinExistence type="predicted"/>
<dbReference type="Proteomes" id="UP000230709">
    <property type="component" value="Chromosome"/>
</dbReference>
<feature type="signal peptide" evidence="1">
    <location>
        <begin position="1"/>
        <end position="31"/>
    </location>
</feature>
<dbReference type="InterPro" id="IPR009333">
    <property type="entry name" value="DUF992"/>
</dbReference>